<sequence>MTTVLLAEQVQPGPTSDSPPTGGRISSRSRDGCWICRDKKVKKKCDQQRPRCGRCVKHKLSCDYSPRPTLAERRRASQDIVIVQAANDVPNDTTNLLPASPIGLPIVTGAWSRNLSTEDKEAIAYFRTGFAESHHTKNPDYGLISLMFRIAQQEEMVMHMVIAIGLHEMDFRRLRPTARQTSLRHYATALRLMAVAITSPEKAKDTDSIYTTLWLMLLYEQQFGDAECRAYVHHLEGISSLLQHQGGRLLTLSPRKPGTVNRTSGFLGNSTEKATSKMSVYSARVLVWIALLDAAAASSGVGGQVNSTILALMIGDTSTPKVQVEDPVKTFTRLHRYSNSLYRTAWGDAYPQNELVDDVENRSIYALLCACAQLRFMTAQLATIYRRGSPAAAQNSIDVGNSIAEVGDLFVELLEVASELSPNTNNSHRLVANVRAIVPMYYAVILDFDRLTAFDEPLGERQQCAVEEIMNLACQGYEHDGDEAIIRVAWPLFIVALETDDLGHRKWILDRFEAISKFGKNFQRAHQFLLGAIPIQDRLRVRIDLRDQMEKTAFFVLG</sequence>
<dbReference type="SMART" id="SM00066">
    <property type="entry name" value="GAL4"/>
    <property type="match status" value="1"/>
</dbReference>
<dbReference type="GO" id="GO:0005634">
    <property type="term" value="C:nucleus"/>
    <property type="evidence" value="ECO:0007669"/>
    <property type="project" value="UniProtKB-SubCell"/>
</dbReference>
<evidence type="ECO:0000313" key="6">
    <source>
        <dbReference type="Proteomes" id="UP000799771"/>
    </source>
</evidence>
<feature type="region of interest" description="Disordered" evidence="3">
    <location>
        <begin position="1"/>
        <end position="29"/>
    </location>
</feature>
<evidence type="ECO:0000256" key="3">
    <source>
        <dbReference type="SAM" id="MobiDB-lite"/>
    </source>
</evidence>
<accession>A0A6A6A5X1</accession>
<dbReference type="GeneID" id="54412928"/>
<dbReference type="CDD" id="cd00067">
    <property type="entry name" value="GAL4"/>
    <property type="match status" value="1"/>
</dbReference>
<name>A0A6A6A5X1_9PLEO</name>
<comment type="subcellular location">
    <subcellularLocation>
        <location evidence="1">Nucleus</location>
    </subcellularLocation>
</comment>
<dbReference type="RefSeq" id="XP_033521771.1">
    <property type="nucleotide sequence ID" value="XM_033672496.1"/>
</dbReference>
<feature type="compositionally biased region" description="Low complexity" evidence="3">
    <location>
        <begin position="12"/>
        <end position="23"/>
    </location>
</feature>
<dbReference type="EMBL" id="ML977511">
    <property type="protein sequence ID" value="KAF2127382.1"/>
    <property type="molecule type" value="Genomic_DNA"/>
</dbReference>
<evidence type="ECO:0000313" key="5">
    <source>
        <dbReference type="EMBL" id="KAF2127382.1"/>
    </source>
</evidence>
<dbReference type="Pfam" id="PF11951">
    <property type="entry name" value="Fungal_trans_2"/>
    <property type="match status" value="1"/>
</dbReference>
<protein>
    <recommendedName>
        <fullName evidence="4">Zn(2)-C6 fungal-type domain-containing protein</fullName>
    </recommendedName>
</protein>
<dbReference type="PANTHER" id="PTHR37534">
    <property type="entry name" value="TRANSCRIPTIONAL ACTIVATOR PROTEIN UGA3"/>
    <property type="match status" value="1"/>
</dbReference>
<dbReference type="PROSITE" id="PS50048">
    <property type="entry name" value="ZN2_CY6_FUNGAL_2"/>
    <property type="match status" value="1"/>
</dbReference>
<feature type="domain" description="Zn(2)-C6 fungal-type" evidence="4">
    <location>
        <begin position="32"/>
        <end position="64"/>
    </location>
</feature>
<dbReference type="AlphaFoldDB" id="A0A6A6A5X1"/>
<reference evidence="5" key="1">
    <citation type="journal article" date="2020" name="Stud. Mycol.">
        <title>101 Dothideomycetes genomes: a test case for predicting lifestyles and emergence of pathogens.</title>
        <authorList>
            <person name="Haridas S."/>
            <person name="Albert R."/>
            <person name="Binder M."/>
            <person name="Bloem J."/>
            <person name="Labutti K."/>
            <person name="Salamov A."/>
            <person name="Andreopoulos B."/>
            <person name="Baker S."/>
            <person name="Barry K."/>
            <person name="Bills G."/>
            <person name="Bluhm B."/>
            <person name="Cannon C."/>
            <person name="Castanera R."/>
            <person name="Culley D."/>
            <person name="Daum C."/>
            <person name="Ezra D."/>
            <person name="Gonzalez J."/>
            <person name="Henrissat B."/>
            <person name="Kuo A."/>
            <person name="Liang C."/>
            <person name="Lipzen A."/>
            <person name="Lutzoni F."/>
            <person name="Magnuson J."/>
            <person name="Mondo S."/>
            <person name="Nolan M."/>
            <person name="Ohm R."/>
            <person name="Pangilinan J."/>
            <person name="Park H.-J."/>
            <person name="Ramirez L."/>
            <person name="Alfaro M."/>
            <person name="Sun H."/>
            <person name="Tritt A."/>
            <person name="Yoshinaga Y."/>
            <person name="Zwiers L.-H."/>
            <person name="Turgeon B."/>
            <person name="Goodwin S."/>
            <person name="Spatafora J."/>
            <person name="Crous P."/>
            <person name="Grigoriev I."/>
        </authorList>
    </citation>
    <scope>NUCLEOTIDE SEQUENCE</scope>
    <source>
        <strain evidence="5">CBS 119687</strain>
    </source>
</reference>
<gene>
    <name evidence="5" type="ORF">P153DRAFT_424630</name>
</gene>
<dbReference type="OrthoDB" id="648861at2759"/>
<dbReference type="PANTHER" id="PTHR37534:SF46">
    <property type="entry name" value="ZN(II)2CYS6 TRANSCRIPTION FACTOR (EUROFUNG)"/>
    <property type="match status" value="1"/>
</dbReference>
<organism evidence="5 6">
    <name type="scientific">Dothidotthia symphoricarpi CBS 119687</name>
    <dbReference type="NCBI Taxonomy" id="1392245"/>
    <lineage>
        <taxon>Eukaryota</taxon>
        <taxon>Fungi</taxon>
        <taxon>Dikarya</taxon>
        <taxon>Ascomycota</taxon>
        <taxon>Pezizomycotina</taxon>
        <taxon>Dothideomycetes</taxon>
        <taxon>Pleosporomycetidae</taxon>
        <taxon>Pleosporales</taxon>
        <taxon>Dothidotthiaceae</taxon>
        <taxon>Dothidotthia</taxon>
    </lineage>
</organism>
<dbReference type="SUPFAM" id="SSF57701">
    <property type="entry name" value="Zn2/Cys6 DNA-binding domain"/>
    <property type="match status" value="1"/>
</dbReference>
<dbReference type="Gene3D" id="4.10.240.10">
    <property type="entry name" value="Zn(2)-C6 fungal-type DNA-binding domain"/>
    <property type="match status" value="1"/>
</dbReference>
<dbReference type="Proteomes" id="UP000799771">
    <property type="component" value="Unassembled WGS sequence"/>
</dbReference>
<evidence type="ECO:0000259" key="4">
    <source>
        <dbReference type="PROSITE" id="PS50048"/>
    </source>
</evidence>
<dbReference type="GO" id="GO:0000981">
    <property type="term" value="F:DNA-binding transcription factor activity, RNA polymerase II-specific"/>
    <property type="evidence" value="ECO:0007669"/>
    <property type="project" value="InterPro"/>
</dbReference>
<evidence type="ECO:0000256" key="2">
    <source>
        <dbReference type="ARBA" id="ARBA00023242"/>
    </source>
</evidence>
<keyword evidence="6" id="KW-1185">Reference proteome</keyword>
<dbReference type="InterPro" id="IPR036864">
    <property type="entry name" value="Zn2-C6_fun-type_DNA-bd_sf"/>
</dbReference>
<dbReference type="GO" id="GO:0008270">
    <property type="term" value="F:zinc ion binding"/>
    <property type="evidence" value="ECO:0007669"/>
    <property type="project" value="InterPro"/>
</dbReference>
<dbReference type="InterPro" id="IPR021858">
    <property type="entry name" value="Fun_TF"/>
</dbReference>
<proteinExistence type="predicted"/>
<evidence type="ECO:0000256" key="1">
    <source>
        <dbReference type="ARBA" id="ARBA00004123"/>
    </source>
</evidence>
<dbReference type="InterPro" id="IPR001138">
    <property type="entry name" value="Zn2Cys6_DnaBD"/>
</dbReference>
<keyword evidence="2" id="KW-0539">Nucleus</keyword>
<dbReference type="Pfam" id="PF00172">
    <property type="entry name" value="Zn_clus"/>
    <property type="match status" value="1"/>
</dbReference>